<dbReference type="EMBL" id="GGEC01081381">
    <property type="protein sequence ID" value="MBX61865.1"/>
    <property type="molecule type" value="Transcribed_RNA"/>
</dbReference>
<sequence length="82" mass="9599">MFMDKTKVHSKMQGKHNRIYETQVQPTTCLNLSTIIHMCQILSARAPIHIKKGQASSYPWVAYRLIYSDQALLHTYWNLFTT</sequence>
<evidence type="ECO:0000313" key="1">
    <source>
        <dbReference type="EMBL" id="MBX61865.1"/>
    </source>
</evidence>
<accession>A0A2P2Q4G1</accession>
<protein>
    <submittedName>
        <fullName evidence="1">Uncharacterized protein</fullName>
    </submittedName>
</protein>
<proteinExistence type="predicted"/>
<organism evidence="1">
    <name type="scientific">Rhizophora mucronata</name>
    <name type="common">Asiatic mangrove</name>
    <dbReference type="NCBI Taxonomy" id="61149"/>
    <lineage>
        <taxon>Eukaryota</taxon>
        <taxon>Viridiplantae</taxon>
        <taxon>Streptophyta</taxon>
        <taxon>Embryophyta</taxon>
        <taxon>Tracheophyta</taxon>
        <taxon>Spermatophyta</taxon>
        <taxon>Magnoliopsida</taxon>
        <taxon>eudicotyledons</taxon>
        <taxon>Gunneridae</taxon>
        <taxon>Pentapetalae</taxon>
        <taxon>rosids</taxon>
        <taxon>fabids</taxon>
        <taxon>Malpighiales</taxon>
        <taxon>Rhizophoraceae</taxon>
        <taxon>Rhizophora</taxon>
    </lineage>
</organism>
<dbReference type="AlphaFoldDB" id="A0A2P2Q4G1"/>
<name>A0A2P2Q4G1_RHIMU</name>
<reference evidence="1" key="1">
    <citation type="submission" date="2018-02" db="EMBL/GenBank/DDBJ databases">
        <title>Rhizophora mucronata_Transcriptome.</title>
        <authorList>
            <person name="Meera S.P."/>
            <person name="Sreeshan A."/>
            <person name="Augustine A."/>
        </authorList>
    </citation>
    <scope>NUCLEOTIDE SEQUENCE</scope>
    <source>
        <tissue evidence="1">Leaf</tissue>
    </source>
</reference>